<dbReference type="InterPro" id="IPR043131">
    <property type="entry name" value="BCAT-like_N"/>
</dbReference>
<sequence length="271" mass="30130">MKDKKIIWINNKVISENNAKLSIFDRSFLYGDGLFESMRSYRGKVFCIDQHIDRLFTNSKILRIKAPYSKVFLKNIISKLVKTLNKNNVYVRIAITRGKGKPGLDPSFCKKPNVILLLNSFAGYPGSYYKKGAKTIISSTRTNNYSPLSSMKTNNYLNNILAFMEAREKGKDDAIMRNTSGFISEATTSNIFMVKGKSLITPQAKEGLLPGITRGVVITLAPAIGFKVLEKRITVSELKKSEEIFLTNSIAEIRGVTEVDGVKISGGKVGP</sequence>
<feature type="non-terminal residue" evidence="13">
    <location>
        <position position="271"/>
    </location>
</feature>
<evidence type="ECO:0000256" key="4">
    <source>
        <dbReference type="ARBA" id="ARBA00005072"/>
    </source>
</evidence>
<keyword evidence="7 12" id="KW-0663">Pyridoxal phosphate</keyword>
<dbReference type="AlphaFoldDB" id="A0A2J0KVX0"/>
<dbReference type="Gene3D" id="3.30.470.10">
    <property type="match status" value="1"/>
</dbReference>
<evidence type="ECO:0000313" key="14">
    <source>
        <dbReference type="Proteomes" id="UP000230052"/>
    </source>
</evidence>
<dbReference type="PANTHER" id="PTHR42743:SF11">
    <property type="entry name" value="AMINODEOXYCHORISMATE LYASE"/>
    <property type="match status" value="1"/>
</dbReference>
<evidence type="ECO:0000256" key="8">
    <source>
        <dbReference type="ARBA" id="ARBA00048212"/>
    </source>
</evidence>
<dbReference type="Pfam" id="PF01063">
    <property type="entry name" value="Aminotran_4"/>
    <property type="match status" value="1"/>
</dbReference>
<comment type="similarity">
    <text evidence="5 11">Belongs to the class-IV pyridoxal-phosphate-dependent aminotransferase family.</text>
</comment>
<dbReference type="GO" id="GO:0004084">
    <property type="term" value="F:branched-chain-amino-acid transaminase activity"/>
    <property type="evidence" value="ECO:0007669"/>
    <property type="project" value="UniProtKB-EC"/>
</dbReference>
<protein>
    <recommendedName>
        <fullName evidence="6">branched-chain-amino-acid transaminase</fullName>
        <ecNumber evidence="6">2.6.1.42</ecNumber>
    </recommendedName>
</protein>
<name>A0A2J0KVX0_9BACT</name>
<comment type="catalytic activity">
    <reaction evidence="9">
        <text>L-isoleucine + 2-oxoglutarate = (S)-3-methyl-2-oxopentanoate + L-glutamate</text>
        <dbReference type="Rhea" id="RHEA:24801"/>
        <dbReference type="ChEBI" id="CHEBI:16810"/>
        <dbReference type="ChEBI" id="CHEBI:29985"/>
        <dbReference type="ChEBI" id="CHEBI:35146"/>
        <dbReference type="ChEBI" id="CHEBI:58045"/>
        <dbReference type="EC" id="2.6.1.42"/>
    </reaction>
</comment>
<dbReference type="PROSITE" id="PS00770">
    <property type="entry name" value="AA_TRANSFER_CLASS_4"/>
    <property type="match status" value="1"/>
</dbReference>
<evidence type="ECO:0000313" key="13">
    <source>
        <dbReference type="EMBL" id="PIU41949.1"/>
    </source>
</evidence>
<evidence type="ECO:0000256" key="3">
    <source>
        <dbReference type="ARBA" id="ARBA00004931"/>
    </source>
</evidence>
<comment type="cofactor">
    <cofactor evidence="1 12">
        <name>pyridoxal 5'-phosphate</name>
        <dbReference type="ChEBI" id="CHEBI:597326"/>
    </cofactor>
</comment>
<keyword evidence="13" id="KW-0808">Transferase</keyword>
<dbReference type="FunFam" id="3.20.10.10:FF:000002">
    <property type="entry name" value="D-alanine aminotransferase"/>
    <property type="match status" value="1"/>
</dbReference>
<comment type="caution">
    <text evidence="13">The sequence shown here is derived from an EMBL/GenBank/DDBJ whole genome shotgun (WGS) entry which is preliminary data.</text>
</comment>
<dbReference type="InterPro" id="IPR043132">
    <property type="entry name" value="BCAT-like_C"/>
</dbReference>
<evidence type="ECO:0000256" key="2">
    <source>
        <dbReference type="ARBA" id="ARBA00004824"/>
    </source>
</evidence>
<evidence type="ECO:0000256" key="9">
    <source>
        <dbReference type="ARBA" id="ARBA00048798"/>
    </source>
</evidence>
<dbReference type="Gene3D" id="3.20.10.10">
    <property type="entry name" value="D-amino Acid Aminotransferase, subunit A, domain 2"/>
    <property type="match status" value="1"/>
</dbReference>
<comment type="catalytic activity">
    <reaction evidence="10">
        <text>L-leucine + 2-oxoglutarate = 4-methyl-2-oxopentanoate + L-glutamate</text>
        <dbReference type="Rhea" id="RHEA:18321"/>
        <dbReference type="ChEBI" id="CHEBI:16810"/>
        <dbReference type="ChEBI" id="CHEBI:17865"/>
        <dbReference type="ChEBI" id="CHEBI:29985"/>
        <dbReference type="ChEBI" id="CHEBI:57427"/>
        <dbReference type="EC" id="2.6.1.42"/>
    </reaction>
</comment>
<dbReference type="PANTHER" id="PTHR42743">
    <property type="entry name" value="AMINO-ACID AMINOTRANSFERASE"/>
    <property type="match status" value="1"/>
</dbReference>
<accession>A0A2J0KVX0</accession>
<dbReference type="Proteomes" id="UP000230052">
    <property type="component" value="Unassembled WGS sequence"/>
</dbReference>
<dbReference type="InterPro" id="IPR050571">
    <property type="entry name" value="Class-IV_PLP-Dep_Aminotrnsfr"/>
</dbReference>
<dbReference type="SUPFAM" id="SSF56752">
    <property type="entry name" value="D-aminoacid aminotransferase-like PLP-dependent enzymes"/>
    <property type="match status" value="1"/>
</dbReference>
<evidence type="ECO:0000256" key="7">
    <source>
        <dbReference type="ARBA" id="ARBA00022898"/>
    </source>
</evidence>
<evidence type="ECO:0000256" key="11">
    <source>
        <dbReference type="RuleBase" id="RU004106"/>
    </source>
</evidence>
<comment type="pathway">
    <text evidence="2">Amino-acid biosynthesis; L-isoleucine biosynthesis; L-isoleucine from 2-oxobutanoate: step 4/4.</text>
</comment>
<evidence type="ECO:0000256" key="12">
    <source>
        <dbReference type="RuleBase" id="RU004516"/>
    </source>
</evidence>
<dbReference type="GO" id="GO:0046394">
    <property type="term" value="P:carboxylic acid biosynthetic process"/>
    <property type="evidence" value="ECO:0007669"/>
    <property type="project" value="UniProtKB-ARBA"/>
</dbReference>
<evidence type="ECO:0000256" key="10">
    <source>
        <dbReference type="ARBA" id="ARBA00049229"/>
    </source>
</evidence>
<keyword evidence="13" id="KW-0032">Aminotransferase</keyword>
<dbReference type="InterPro" id="IPR018300">
    <property type="entry name" value="Aminotrans_IV_CS"/>
</dbReference>
<evidence type="ECO:0000256" key="5">
    <source>
        <dbReference type="ARBA" id="ARBA00009320"/>
    </source>
</evidence>
<dbReference type="InterPro" id="IPR036038">
    <property type="entry name" value="Aminotransferase-like"/>
</dbReference>
<comment type="pathway">
    <text evidence="3">Amino-acid biosynthesis; L-valine biosynthesis; L-valine from pyruvate: step 4/4.</text>
</comment>
<evidence type="ECO:0000256" key="6">
    <source>
        <dbReference type="ARBA" id="ARBA00013053"/>
    </source>
</evidence>
<dbReference type="EMBL" id="PEWV01000026">
    <property type="protein sequence ID" value="PIU41949.1"/>
    <property type="molecule type" value="Genomic_DNA"/>
</dbReference>
<organism evidence="13 14">
    <name type="scientific">Candidatus Aquitaenariimonas noxiae</name>
    <dbReference type="NCBI Taxonomy" id="1974741"/>
    <lineage>
        <taxon>Bacteria</taxon>
        <taxon>Pseudomonadati</taxon>
        <taxon>Candidatus Omnitrophota</taxon>
        <taxon>Candidatus Aquitaenariimonas</taxon>
    </lineage>
</organism>
<dbReference type="GO" id="GO:0008652">
    <property type="term" value="P:amino acid biosynthetic process"/>
    <property type="evidence" value="ECO:0007669"/>
    <property type="project" value="UniProtKB-ARBA"/>
</dbReference>
<evidence type="ECO:0000256" key="1">
    <source>
        <dbReference type="ARBA" id="ARBA00001933"/>
    </source>
</evidence>
<reference evidence="13 14" key="1">
    <citation type="submission" date="2017-09" db="EMBL/GenBank/DDBJ databases">
        <title>Depth-based differentiation of microbial function through sediment-hosted aquifers and enrichment of novel symbionts in the deep terrestrial subsurface.</title>
        <authorList>
            <person name="Probst A.J."/>
            <person name="Ladd B."/>
            <person name="Jarett J.K."/>
            <person name="Geller-Mcgrath D.E."/>
            <person name="Sieber C.M."/>
            <person name="Emerson J.B."/>
            <person name="Anantharaman K."/>
            <person name="Thomas B.C."/>
            <person name="Malmstrom R."/>
            <person name="Stieglmeier M."/>
            <person name="Klingl A."/>
            <person name="Woyke T."/>
            <person name="Ryan C.M."/>
            <person name="Banfield J.F."/>
        </authorList>
    </citation>
    <scope>NUCLEOTIDE SEQUENCE [LARGE SCALE GENOMIC DNA]</scope>
    <source>
        <strain evidence="13">CG07_land_8_20_14_0_80_42_15</strain>
    </source>
</reference>
<dbReference type="EC" id="2.6.1.42" evidence="6"/>
<comment type="catalytic activity">
    <reaction evidence="8">
        <text>L-valine + 2-oxoglutarate = 3-methyl-2-oxobutanoate + L-glutamate</text>
        <dbReference type="Rhea" id="RHEA:24813"/>
        <dbReference type="ChEBI" id="CHEBI:11851"/>
        <dbReference type="ChEBI" id="CHEBI:16810"/>
        <dbReference type="ChEBI" id="CHEBI:29985"/>
        <dbReference type="ChEBI" id="CHEBI:57762"/>
        <dbReference type="EC" id="2.6.1.42"/>
    </reaction>
</comment>
<proteinExistence type="inferred from homology"/>
<dbReference type="InterPro" id="IPR001544">
    <property type="entry name" value="Aminotrans_IV"/>
</dbReference>
<gene>
    <name evidence="13" type="ORF">COS99_02795</name>
</gene>
<comment type="pathway">
    <text evidence="4">Amino-acid biosynthesis; L-leucine biosynthesis; L-leucine from 3-methyl-2-oxobutanoate: step 4/4.</text>
</comment>